<dbReference type="EMBL" id="BGZI01000020">
    <property type="protein sequence ID" value="GBO89242.1"/>
    <property type="molecule type" value="Genomic_DNA"/>
</dbReference>
<reference evidence="1 2" key="1">
    <citation type="journal article" date="2019" name="J. Gen. Appl. Microbiol.">
        <title>Aerobic degradation of cis-dichloroethene by the marine bacterium Marinobacter salsuginis strain 5N-3.</title>
        <authorList>
            <person name="Inoue Y."/>
            <person name="Fukunaga Y."/>
            <person name="Katsumata H."/>
            <person name="Ohji S."/>
            <person name="Hosoyama A."/>
            <person name="Mori K."/>
            <person name="Ando K."/>
        </authorList>
    </citation>
    <scope>NUCLEOTIDE SEQUENCE [LARGE SCALE GENOMIC DNA]</scope>
    <source>
        <strain evidence="1 2">NBRC 109114</strain>
    </source>
</reference>
<dbReference type="RefSeq" id="WP_136630314.1">
    <property type="nucleotide sequence ID" value="NZ_BGZI01000020.1"/>
</dbReference>
<accession>A0A5M3Q294</accession>
<dbReference type="AlphaFoldDB" id="A0A5M3Q294"/>
<evidence type="ECO:0000313" key="1">
    <source>
        <dbReference type="EMBL" id="GBO89242.1"/>
    </source>
</evidence>
<sequence length="139" mass="15517">MENRYGVDVDYFINKMASIMGDLENYTPKELARSLARLANTTSSEVLQEAEFRPTFEPVLTPEGFSLVPSRMTLDLEAMGRLVAMTGDSMEEEDFGECTLWVGETVDDDGERFYGLNASLTDYPEEGALPIIEFQGPVL</sequence>
<proteinExistence type="predicted"/>
<gene>
    <name evidence="1" type="ORF">MSSD14B_29100</name>
</gene>
<dbReference type="Proteomes" id="UP000387223">
    <property type="component" value="Unassembled WGS sequence"/>
</dbReference>
<comment type="caution">
    <text evidence="1">The sequence shown here is derived from an EMBL/GenBank/DDBJ whole genome shotgun (WGS) entry which is preliminary data.</text>
</comment>
<organism evidence="1 2">
    <name type="scientific">Marinobacter salsuginis</name>
    <dbReference type="NCBI Taxonomy" id="418719"/>
    <lineage>
        <taxon>Bacteria</taxon>
        <taxon>Pseudomonadati</taxon>
        <taxon>Pseudomonadota</taxon>
        <taxon>Gammaproteobacteria</taxon>
        <taxon>Pseudomonadales</taxon>
        <taxon>Marinobacteraceae</taxon>
        <taxon>Marinobacter</taxon>
    </lineage>
</organism>
<evidence type="ECO:0000313" key="2">
    <source>
        <dbReference type="Proteomes" id="UP000387223"/>
    </source>
</evidence>
<name>A0A5M3Q294_9GAMM</name>
<protein>
    <submittedName>
        <fullName evidence="1">Uncharacterized protein</fullName>
    </submittedName>
</protein>